<sequence length="368" mass="40150">MKSLRIAVAAALFLILPAAIAQASNYGDSKSVKSLKSLLLAKPELEAALKKAIADAGMDGITDIPQFETYINGIVRLVPTNRNIDDKLGPLYIITDISDTLRTSPEFENWSKEVVSEWGHFLDSPLSIGGLSTFYDDPSMNMEDYYVGPSGWLTFNQFFAREIKPGKRPIAGLGDGRTIVSPGDSVYKGSTPITDDATTEVKGVTHRISDLLKDTEYAERFAGGQFIHFYLSITDYHRFHVPFAGKVVEKKILPGFAYIGVFEKPDGSTYLTDGAGYQFRQERGLIVLETEEIGYVAILPIGMGPVSSVELTPDVGAELHKGEEFGFFQFGGSDVVVLFEKDAVDITAEPGKHYLQGAAIGTAKPKSK</sequence>
<evidence type="ECO:0000256" key="2">
    <source>
        <dbReference type="ARBA" id="ARBA00023145"/>
    </source>
</evidence>
<dbReference type="PANTHER" id="PTHR10067:SF13">
    <property type="entry name" value="PHOSPHATIDYLSERINE DECARBOXYLASE"/>
    <property type="match status" value="1"/>
</dbReference>
<dbReference type="GO" id="GO:0004609">
    <property type="term" value="F:phosphatidylserine decarboxylase activity"/>
    <property type="evidence" value="ECO:0007669"/>
    <property type="project" value="InterPro"/>
</dbReference>
<evidence type="ECO:0000256" key="5">
    <source>
        <dbReference type="SAM" id="SignalP"/>
    </source>
</evidence>
<dbReference type="Pfam" id="PF02666">
    <property type="entry name" value="PS_Dcarbxylase"/>
    <property type="match status" value="1"/>
</dbReference>
<accession>A0AAW9RXC6</accession>
<feature type="chain" id="PRO_5043331534" evidence="5">
    <location>
        <begin position="24"/>
        <end position="368"/>
    </location>
</feature>
<keyword evidence="1" id="KW-0210">Decarboxylase</keyword>
<reference evidence="6 7" key="1">
    <citation type="submission" date="2024-02" db="EMBL/GenBank/DDBJ databases">
        <title>Genome analysis and characterization of Microbaculum marinisediminis sp. nov., isolated from marine sediment.</title>
        <authorList>
            <person name="Du Z.-J."/>
            <person name="Ye Y.-Q."/>
            <person name="Zhang Z.-R."/>
            <person name="Yuan S.-M."/>
            <person name="Zhang X.-Y."/>
        </authorList>
    </citation>
    <scope>NUCLEOTIDE SEQUENCE [LARGE SCALE GENOMIC DNA]</scope>
    <source>
        <strain evidence="6 7">SDUM1044001</strain>
    </source>
</reference>
<evidence type="ECO:0000256" key="1">
    <source>
        <dbReference type="ARBA" id="ARBA00022793"/>
    </source>
</evidence>
<protein>
    <submittedName>
        <fullName evidence="6">Phosphatidylserine decarboxylase</fullName>
    </submittedName>
</protein>
<comment type="caution">
    <text evidence="6">The sequence shown here is derived from an EMBL/GenBank/DDBJ whole genome shotgun (WGS) entry which is preliminary data.</text>
</comment>
<keyword evidence="3" id="KW-0456">Lyase</keyword>
<dbReference type="PANTHER" id="PTHR10067">
    <property type="entry name" value="PHOSPHATIDYLSERINE DECARBOXYLASE"/>
    <property type="match status" value="1"/>
</dbReference>
<keyword evidence="7" id="KW-1185">Reference proteome</keyword>
<evidence type="ECO:0000313" key="6">
    <source>
        <dbReference type="EMBL" id="MEJ8574366.1"/>
    </source>
</evidence>
<dbReference type="Proteomes" id="UP001378188">
    <property type="component" value="Unassembled WGS sequence"/>
</dbReference>
<dbReference type="RefSeq" id="WP_340332063.1">
    <property type="nucleotide sequence ID" value="NZ_JAZHOF010000011.1"/>
</dbReference>
<keyword evidence="2" id="KW-0865">Zymogen</keyword>
<proteinExistence type="predicted"/>
<dbReference type="InterPro" id="IPR003817">
    <property type="entry name" value="PS_Dcarbxylase"/>
</dbReference>
<evidence type="ECO:0000256" key="4">
    <source>
        <dbReference type="ARBA" id="ARBA00023317"/>
    </source>
</evidence>
<keyword evidence="4" id="KW-0670">Pyruvate</keyword>
<evidence type="ECO:0000256" key="3">
    <source>
        <dbReference type="ARBA" id="ARBA00023239"/>
    </source>
</evidence>
<feature type="signal peptide" evidence="5">
    <location>
        <begin position="1"/>
        <end position="23"/>
    </location>
</feature>
<evidence type="ECO:0000313" key="7">
    <source>
        <dbReference type="Proteomes" id="UP001378188"/>
    </source>
</evidence>
<dbReference type="GO" id="GO:0008654">
    <property type="term" value="P:phospholipid biosynthetic process"/>
    <property type="evidence" value="ECO:0007669"/>
    <property type="project" value="InterPro"/>
</dbReference>
<dbReference type="EMBL" id="JAZHOF010000011">
    <property type="protein sequence ID" value="MEJ8574366.1"/>
    <property type="molecule type" value="Genomic_DNA"/>
</dbReference>
<name>A0AAW9RXC6_9HYPH</name>
<dbReference type="AlphaFoldDB" id="A0AAW9RXC6"/>
<gene>
    <name evidence="6" type="ORF">V3328_22985</name>
</gene>
<organism evidence="6 7">
    <name type="scientific">Microbaculum marinum</name>
    <dbReference type="NCBI Taxonomy" id="1764581"/>
    <lineage>
        <taxon>Bacteria</taxon>
        <taxon>Pseudomonadati</taxon>
        <taxon>Pseudomonadota</taxon>
        <taxon>Alphaproteobacteria</taxon>
        <taxon>Hyphomicrobiales</taxon>
        <taxon>Tepidamorphaceae</taxon>
        <taxon>Microbaculum</taxon>
    </lineage>
</organism>
<keyword evidence="5" id="KW-0732">Signal</keyword>